<dbReference type="PIRSF" id="PIRSF000103">
    <property type="entry name" value="HIBADH"/>
    <property type="match status" value="1"/>
</dbReference>
<organism evidence="7 8">
    <name type="scientific">Asticcacaulis endophyticus</name>
    <dbReference type="NCBI Taxonomy" id="1395890"/>
    <lineage>
        <taxon>Bacteria</taxon>
        <taxon>Pseudomonadati</taxon>
        <taxon>Pseudomonadota</taxon>
        <taxon>Alphaproteobacteria</taxon>
        <taxon>Caulobacterales</taxon>
        <taxon>Caulobacteraceae</taxon>
        <taxon>Asticcacaulis</taxon>
    </lineage>
</organism>
<dbReference type="GO" id="GO:0016491">
    <property type="term" value="F:oxidoreductase activity"/>
    <property type="evidence" value="ECO:0007669"/>
    <property type="project" value="UniProtKB-KW"/>
</dbReference>
<comment type="caution">
    <text evidence="7">The sequence shown here is derived from an EMBL/GenBank/DDBJ whole genome shotgun (WGS) entry which is preliminary data.</text>
</comment>
<dbReference type="InterPro" id="IPR013328">
    <property type="entry name" value="6PGD_dom2"/>
</dbReference>
<evidence type="ECO:0000313" key="7">
    <source>
        <dbReference type="EMBL" id="GGZ44610.1"/>
    </source>
</evidence>
<dbReference type="RefSeq" id="WP_189488893.1">
    <property type="nucleotide sequence ID" value="NZ_BMZB01000007.1"/>
</dbReference>
<dbReference type="SUPFAM" id="SSF51735">
    <property type="entry name" value="NAD(P)-binding Rossmann-fold domains"/>
    <property type="match status" value="1"/>
</dbReference>
<dbReference type="GO" id="GO:0016054">
    <property type="term" value="P:organic acid catabolic process"/>
    <property type="evidence" value="ECO:0007669"/>
    <property type="project" value="UniProtKB-ARBA"/>
</dbReference>
<dbReference type="InterPro" id="IPR006115">
    <property type="entry name" value="6PGDH_NADP-bd"/>
</dbReference>
<dbReference type="PANTHER" id="PTHR43060:SF15">
    <property type="entry name" value="3-HYDROXYISOBUTYRATE DEHYDROGENASE-LIKE 1, MITOCHONDRIAL-RELATED"/>
    <property type="match status" value="1"/>
</dbReference>
<dbReference type="AlphaFoldDB" id="A0A918QEN3"/>
<dbReference type="InterPro" id="IPR029154">
    <property type="entry name" value="HIBADH-like_NADP-bd"/>
</dbReference>
<evidence type="ECO:0000256" key="4">
    <source>
        <dbReference type="PIRSR" id="PIRSR000103-1"/>
    </source>
</evidence>
<protein>
    <submittedName>
        <fullName evidence="7">Oxidoreductase</fullName>
    </submittedName>
</protein>
<keyword evidence="8" id="KW-1185">Reference proteome</keyword>
<evidence type="ECO:0000313" key="8">
    <source>
        <dbReference type="Proteomes" id="UP000662572"/>
    </source>
</evidence>
<dbReference type="EMBL" id="BMZB01000007">
    <property type="protein sequence ID" value="GGZ44610.1"/>
    <property type="molecule type" value="Genomic_DNA"/>
</dbReference>
<dbReference type="InterPro" id="IPR036291">
    <property type="entry name" value="NAD(P)-bd_dom_sf"/>
</dbReference>
<dbReference type="InterPro" id="IPR002204">
    <property type="entry name" value="3-OH-isobutyrate_DH-rel_CS"/>
</dbReference>
<keyword evidence="3" id="KW-0520">NAD</keyword>
<proteinExistence type="inferred from homology"/>
<dbReference type="Pfam" id="PF03446">
    <property type="entry name" value="NAD_binding_2"/>
    <property type="match status" value="1"/>
</dbReference>
<dbReference type="GO" id="GO:0051287">
    <property type="term" value="F:NAD binding"/>
    <property type="evidence" value="ECO:0007669"/>
    <property type="project" value="InterPro"/>
</dbReference>
<feature type="domain" description="3-hydroxyisobutyrate dehydrogenase-like NAD-binding" evidence="6">
    <location>
        <begin position="165"/>
        <end position="283"/>
    </location>
</feature>
<sequence length="290" mass="29734">MTLKIAFLGLGIMGAGMVRRLIGAGFEVSVYNRNPERAAPFADQARVAASPREAAEDADVIIAMLTDDAASRGVWLGADGAIAGMAVDAVCIEASTLSPDWIAEWAQAVAVAGGVPLDAPVTGSKVAAETGELVFIIGGEVGGIARATPALKAMSKDIVHLGPSGSGTKFKLINNFVGGVQIAALAEGLAMIEQSGLAFEKSVETLISGAPGSPMVKMITARVLAGDYRPNFQVSLQAKDMAYAVTEAEKLGVDLRTVKAAIATFDAAVADGYGTEDIAAVIKSVRARSQ</sequence>
<reference evidence="7" key="1">
    <citation type="journal article" date="2014" name="Int. J. Syst. Evol. Microbiol.">
        <title>Complete genome sequence of Corynebacterium casei LMG S-19264T (=DSM 44701T), isolated from a smear-ripened cheese.</title>
        <authorList>
            <consortium name="US DOE Joint Genome Institute (JGI-PGF)"/>
            <person name="Walter F."/>
            <person name="Albersmeier A."/>
            <person name="Kalinowski J."/>
            <person name="Ruckert C."/>
        </authorList>
    </citation>
    <scope>NUCLEOTIDE SEQUENCE</scope>
    <source>
        <strain evidence="7">KCTC 32296</strain>
    </source>
</reference>
<dbReference type="InterPro" id="IPR015815">
    <property type="entry name" value="HIBADH-related"/>
</dbReference>
<reference evidence="7" key="2">
    <citation type="submission" date="2020-09" db="EMBL/GenBank/DDBJ databases">
        <authorList>
            <person name="Sun Q."/>
            <person name="Kim S."/>
        </authorList>
    </citation>
    <scope>NUCLEOTIDE SEQUENCE</scope>
    <source>
        <strain evidence="7">KCTC 32296</strain>
    </source>
</reference>
<dbReference type="SUPFAM" id="SSF48179">
    <property type="entry name" value="6-phosphogluconate dehydrogenase C-terminal domain-like"/>
    <property type="match status" value="1"/>
</dbReference>
<feature type="active site" evidence="4">
    <location>
        <position position="171"/>
    </location>
</feature>
<dbReference type="PROSITE" id="PS00895">
    <property type="entry name" value="3_HYDROXYISOBUT_DH"/>
    <property type="match status" value="1"/>
</dbReference>
<dbReference type="PANTHER" id="PTHR43060">
    <property type="entry name" value="3-HYDROXYISOBUTYRATE DEHYDROGENASE-LIKE 1, MITOCHONDRIAL-RELATED"/>
    <property type="match status" value="1"/>
</dbReference>
<dbReference type="Pfam" id="PF14833">
    <property type="entry name" value="NAD_binding_11"/>
    <property type="match status" value="1"/>
</dbReference>
<comment type="similarity">
    <text evidence="1">Belongs to the HIBADH-related family.</text>
</comment>
<evidence type="ECO:0000256" key="3">
    <source>
        <dbReference type="ARBA" id="ARBA00023027"/>
    </source>
</evidence>
<accession>A0A918QEN3</accession>
<dbReference type="InterPro" id="IPR008927">
    <property type="entry name" value="6-PGluconate_DH-like_C_sf"/>
</dbReference>
<evidence type="ECO:0000259" key="5">
    <source>
        <dbReference type="Pfam" id="PF03446"/>
    </source>
</evidence>
<evidence type="ECO:0000259" key="6">
    <source>
        <dbReference type="Pfam" id="PF14833"/>
    </source>
</evidence>
<gene>
    <name evidence="7" type="ORF">GCM10011273_34240</name>
</gene>
<feature type="domain" description="6-phosphogluconate dehydrogenase NADP-binding" evidence="5">
    <location>
        <begin position="4"/>
        <end position="162"/>
    </location>
</feature>
<dbReference type="Gene3D" id="3.40.50.720">
    <property type="entry name" value="NAD(P)-binding Rossmann-like Domain"/>
    <property type="match status" value="1"/>
</dbReference>
<dbReference type="Proteomes" id="UP000662572">
    <property type="component" value="Unassembled WGS sequence"/>
</dbReference>
<dbReference type="Gene3D" id="1.10.1040.10">
    <property type="entry name" value="N-(1-d-carboxylethyl)-l-norvaline Dehydrogenase, domain 2"/>
    <property type="match status" value="1"/>
</dbReference>
<name>A0A918QEN3_9CAUL</name>
<dbReference type="GO" id="GO:0050661">
    <property type="term" value="F:NADP binding"/>
    <property type="evidence" value="ECO:0007669"/>
    <property type="project" value="InterPro"/>
</dbReference>
<evidence type="ECO:0000256" key="2">
    <source>
        <dbReference type="ARBA" id="ARBA00023002"/>
    </source>
</evidence>
<keyword evidence="2" id="KW-0560">Oxidoreductase</keyword>
<evidence type="ECO:0000256" key="1">
    <source>
        <dbReference type="ARBA" id="ARBA00009080"/>
    </source>
</evidence>